<dbReference type="EMBL" id="JAOYFB010000001">
    <property type="protein sequence ID" value="KAK4003894.1"/>
    <property type="molecule type" value="Genomic_DNA"/>
</dbReference>
<organism evidence="1 2">
    <name type="scientific">Daphnia magna</name>
    <dbReference type="NCBI Taxonomy" id="35525"/>
    <lineage>
        <taxon>Eukaryota</taxon>
        <taxon>Metazoa</taxon>
        <taxon>Ecdysozoa</taxon>
        <taxon>Arthropoda</taxon>
        <taxon>Crustacea</taxon>
        <taxon>Branchiopoda</taxon>
        <taxon>Diplostraca</taxon>
        <taxon>Cladocera</taxon>
        <taxon>Anomopoda</taxon>
        <taxon>Daphniidae</taxon>
        <taxon>Daphnia</taxon>
    </lineage>
</organism>
<evidence type="ECO:0008006" key="3">
    <source>
        <dbReference type="Google" id="ProtNLM"/>
    </source>
</evidence>
<keyword evidence="2" id="KW-1185">Reference proteome</keyword>
<name>A0ABQ9YTF9_9CRUS</name>
<accession>A0ABQ9YTF9</accession>
<dbReference type="Proteomes" id="UP001234178">
    <property type="component" value="Unassembled WGS sequence"/>
</dbReference>
<protein>
    <recommendedName>
        <fullName evidence="3">Secreted protein</fullName>
    </recommendedName>
</protein>
<comment type="caution">
    <text evidence="1">The sequence shown here is derived from an EMBL/GenBank/DDBJ whole genome shotgun (WGS) entry which is preliminary data.</text>
</comment>
<proteinExistence type="predicted"/>
<sequence length="88" mass="9947">MIEQYLRCVLAVKVLFLPLNTINPEALHIQSNDGFITALTHEPSTPFAVQLSHYSFSRLFPRHIKIGVSCYTISISTAPKWCGPQKPY</sequence>
<gene>
    <name evidence="1" type="ORF">OUZ56_005645</name>
</gene>
<evidence type="ECO:0000313" key="2">
    <source>
        <dbReference type="Proteomes" id="UP001234178"/>
    </source>
</evidence>
<evidence type="ECO:0000313" key="1">
    <source>
        <dbReference type="EMBL" id="KAK4003894.1"/>
    </source>
</evidence>
<reference evidence="1 2" key="1">
    <citation type="journal article" date="2023" name="Nucleic Acids Res.">
        <title>The hologenome of Daphnia magna reveals possible DNA methylation and microbiome-mediated evolution of the host genome.</title>
        <authorList>
            <person name="Chaturvedi A."/>
            <person name="Li X."/>
            <person name="Dhandapani V."/>
            <person name="Marshall H."/>
            <person name="Kissane S."/>
            <person name="Cuenca-Cambronero M."/>
            <person name="Asole G."/>
            <person name="Calvet F."/>
            <person name="Ruiz-Romero M."/>
            <person name="Marangio P."/>
            <person name="Guigo R."/>
            <person name="Rago D."/>
            <person name="Mirbahai L."/>
            <person name="Eastwood N."/>
            <person name="Colbourne J.K."/>
            <person name="Zhou J."/>
            <person name="Mallon E."/>
            <person name="Orsini L."/>
        </authorList>
    </citation>
    <scope>NUCLEOTIDE SEQUENCE [LARGE SCALE GENOMIC DNA]</scope>
    <source>
        <strain evidence="1">LRV0_1</strain>
    </source>
</reference>